<dbReference type="AlphaFoldDB" id="A0A941GRR0"/>
<evidence type="ECO:0000256" key="2">
    <source>
        <dbReference type="RuleBase" id="RU363072"/>
    </source>
</evidence>
<feature type="signal peptide" evidence="2">
    <location>
        <begin position="1"/>
        <end position="26"/>
    </location>
</feature>
<name>A0A941GRR0_9CHRO</name>
<dbReference type="InterPro" id="IPR001119">
    <property type="entry name" value="SLH_dom"/>
</dbReference>
<proteinExistence type="inferred from homology"/>
<gene>
    <name evidence="4" type="ORF">DSM107014_10415</name>
</gene>
<sequence length="543" mass="59145">MWKFCKFLAVTPALVGALFIAQSANASEIEKGASQRRNESATLEQIQNYSAEENSAEQVTSVSQFRDVQPTDWAFEALRSLVERYGCIEGYPNQTYLGSQPLSRYEFAAGLNSCLNQMERLIAESQAIIREDMEKLQRLTLEFAAEYAAIGARVDNLEGRVAPLEDHQFSTTTKLQGEIVFGLYGVAAGEKDGGESIDLIPAFGQRTRLRFSTSFTGEDLLFFRLATGNIPEFSDYTGTFQGNLAFSQPDDNDLALEVLLYELPLGENARLWIEPVGGAADDFTNTMNFLDGDGDAGALSAFGTRNPIYYPMKNTGVGFQGQWGAFEVSAGYLASEGSDPAQGAGLFNGPYSALGQIGYQRGDRFGVAFTYIHGYNNLDTGTGSNLANFSTFTEDFFGEAVPTSSNSYGLQLSWHIANNLVLGGWGGYTKATTLNTLGGQINRGSLDIWNWAITLAFPDFIKEGGRAGLIVGMQPWVTESSIKLPGGVTNTDDDTSMHFEAFYEYPLTDNIRITPGIIVVTSPDNNSDNSALVIGTIRTNFSF</sequence>
<comment type="caution">
    <text evidence="4">The sequence shown here is derived from an EMBL/GenBank/DDBJ whole genome shotgun (WGS) entry which is preliminary data.</text>
</comment>
<dbReference type="Pfam" id="PF00395">
    <property type="entry name" value="SLH"/>
    <property type="match status" value="1"/>
</dbReference>
<dbReference type="InterPro" id="IPR007049">
    <property type="entry name" value="Carb-sel_porin_OprB"/>
</dbReference>
<dbReference type="Proteomes" id="UP000767446">
    <property type="component" value="Unassembled WGS sequence"/>
</dbReference>
<evidence type="ECO:0000256" key="1">
    <source>
        <dbReference type="ARBA" id="ARBA00008769"/>
    </source>
</evidence>
<evidence type="ECO:0000259" key="3">
    <source>
        <dbReference type="PROSITE" id="PS51272"/>
    </source>
</evidence>
<dbReference type="PANTHER" id="PTHR43308:SF1">
    <property type="entry name" value="OUTER MEMBRANE PROTEIN ALPHA"/>
    <property type="match status" value="1"/>
</dbReference>
<dbReference type="InterPro" id="IPR047684">
    <property type="entry name" value="Por_som-like"/>
</dbReference>
<dbReference type="PANTHER" id="PTHR43308">
    <property type="entry name" value="OUTER MEMBRANE PROTEIN ALPHA-RELATED"/>
    <property type="match status" value="1"/>
</dbReference>
<accession>A0A941GRR0</accession>
<dbReference type="GO" id="GO:0016020">
    <property type="term" value="C:membrane"/>
    <property type="evidence" value="ECO:0007669"/>
    <property type="project" value="InterPro"/>
</dbReference>
<dbReference type="GO" id="GO:0015288">
    <property type="term" value="F:porin activity"/>
    <property type="evidence" value="ECO:0007669"/>
    <property type="project" value="InterPro"/>
</dbReference>
<dbReference type="InterPro" id="IPR051465">
    <property type="entry name" value="Cell_Envelope_Struct_Comp"/>
</dbReference>
<dbReference type="EMBL" id="JADQBC010000063">
    <property type="protein sequence ID" value="MBR8828290.1"/>
    <property type="molecule type" value="Genomic_DNA"/>
</dbReference>
<dbReference type="GO" id="GO:0008643">
    <property type="term" value="P:carbohydrate transport"/>
    <property type="evidence" value="ECO:0007669"/>
    <property type="project" value="InterPro"/>
</dbReference>
<dbReference type="PROSITE" id="PS51272">
    <property type="entry name" value="SLH"/>
    <property type="match status" value="1"/>
</dbReference>
<reference evidence="4" key="1">
    <citation type="submission" date="2021-02" db="EMBL/GenBank/DDBJ databases">
        <title>Metagenome analyses of Stigonema ocellatum DSM 106950, Chlorogloea purpurea SAG 13.99 and Gomphosphaeria aponina DSM 107014.</title>
        <authorList>
            <person name="Marter P."/>
            <person name="Huang S."/>
        </authorList>
    </citation>
    <scope>NUCLEOTIDE SEQUENCE</scope>
    <source>
        <strain evidence="4">JP213</strain>
    </source>
</reference>
<dbReference type="NCBIfam" id="NF033921">
    <property type="entry name" value="por_somb"/>
    <property type="match status" value="1"/>
</dbReference>
<evidence type="ECO:0000313" key="4">
    <source>
        <dbReference type="EMBL" id="MBR8828290.1"/>
    </source>
</evidence>
<feature type="chain" id="PRO_5038164775" evidence="2">
    <location>
        <begin position="27"/>
        <end position="543"/>
    </location>
</feature>
<comment type="similarity">
    <text evidence="1 2">Belongs to the OprB family.</text>
</comment>
<evidence type="ECO:0000313" key="5">
    <source>
        <dbReference type="Proteomes" id="UP000767446"/>
    </source>
</evidence>
<feature type="domain" description="SLH" evidence="3">
    <location>
        <begin position="61"/>
        <end position="125"/>
    </location>
</feature>
<dbReference type="InterPro" id="IPR038673">
    <property type="entry name" value="OprB_sf"/>
</dbReference>
<dbReference type="Pfam" id="PF04966">
    <property type="entry name" value="OprB"/>
    <property type="match status" value="1"/>
</dbReference>
<protein>
    <submittedName>
        <fullName evidence="4">Carbohydrate porin</fullName>
    </submittedName>
</protein>
<keyword evidence="2" id="KW-0732">Signal</keyword>
<organism evidence="4 5">
    <name type="scientific">Gomphosphaeria aponina SAG 52.96 = DSM 107014</name>
    <dbReference type="NCBI Taxonomy" id="1521640"/>
    <lineage>
        <taxon>Bacteria</taxon>
        <taxon>Bacillati</taxon>
        <taxon>Cyanobacteriota</taxon>
        <taxon>Cyanophyceae</taxon>
        <taxon>Oscillatoriophycideae</taxon>
        <taxon>Chroococcales</taxon>
        <taxon>Gomphosphaeriaceae</taxon>
        <taxon>Gomphosphaeria</taxon>
    </lineage>
</organism>
<dbReference type="Gene3D" id="2.40.160.180">
    <property type="entry name" value="Carbohydrate-selective porin OprB"/>
    <property type="match status" value="1"/>
</dbReference>